<dbReference type="PANTHER" id="PTHR37610">
    <property type="entry name" value="CCHC-TYPE DOMAIN-CONTAINING PROTEIN"/>
    <property type="match status" value="1"/>
</dbReference>
<accession>A0A9D5A3V9</accession>
<dbReference type="Proteomes" id="UP001058974">
    <property type="component" value="Chromosome 7"/>
</dbReference>
<gene>
    <name evidence="2" type="ORF">KIW84_076724</name>
</gene>
<keyword evidence="3" id="KW-1185">Reference proteome</keyword>
<dbReference type="Gramene" id="Psat07G0672400-T1">
    <property type="protein sequence ID" value="KAI5392045.1"/>
    <property type="gene ID" value="KIW84_076724"/>
</dbReference>
<name>A0A9D5A3V9_PEA</name>
<dbReference type="AlphaFoldDB" id="A0A9D5A3V9"/>
<evidence type="ECO:0000256" key="1">
    <source>
        <dbReference type="SAM" id="MobiDB-lite"/>
    </source>
</evidence>
<feature type="region of interest" description="Disordered" evidence="1">
    <location>
        <begin position="90"/>
        <end position="117"/>
    </location>
</feature>
<sequence length="117" mass="13710">MTMSLRSKAKIHFINGSLPRPHDEDHNSLQWDCYNTMIMSWINNSVEIEIAQSIMWMDSAAEMWRELKDHFIMGTFSKFLIFMKKFVPPSKQERKATTAPDESKDITFSKQNHTAQP</sequence>
<protein>
    <recommendedName>
        <fullName evidence="4">Retrotransposon gag domain-containing protein</fullName>
    </recommendedName>
</protein>
<feature type="compositionally biased region" description="Basic and acidic residues" evidence="1">
    <location>
        <begin position="91"/>
        <end position="107"/>
    </location>
</feature>
<comment type="caution">
    <text evidence="2">The sequence shown here is derived from an EMBL/GenBank/DDBJ whole genome shotgun (WGS) entry which is preliminary data.</text>
</comment>
<dbReference type="EMBL" id="JAMSHJ010000007">
    <property type="protein sequence ID" value="KAI5392045.1"/>
    <property type="molecule type" value="Genomic_DNA"/>
</dbReference>
<organism evidence="2 3">
    <name type="scientific">Pisum sativum</name>
    <name type="common">Garden pea</name>
    <name type="synonym">Lathyrus oleraceus</name>
    <dbReference type="NCBI Taxonomy" id="3888"/>
    <lineage>
        <taxon>Eukaryota</taxon>
        <taxon>Viridiplantae</taxon>
        <taxon>Streptophyta</taxon>
        <taxon>Embryophyta</taxon>
        <taxon>Tracheophyta</taxon>
        <taxon>Spermatophyta</taxon>
        <taxon>Magnoliopsida</taxon>
        <taxon>eudicotyledons</taxon>
        <taxon>Gunneridae</taxon>
        <taxon>Pentapetalae</taxon>
        <taxon>rosids</taxon>
        <taxon>fabids</taxon>
        <taxon>Fabales</taxon>
        <taxon>Fabaceae</taxon>
        <taxon>Papilionoideae</taxon>
        <taxon>50 kb inversion clade</taxon>
        <taxon>NPAAA clade</taxon>
        <taxon>Hologalegina</taxon>
        <taxon>IRL clade</taxon>
        <taxon>Fabeae</taxon>
        <taxon>Lathyrus</taxon>
    </lineage>
</organism>
<reference evidence="2 3" key="1">
    <citation type="journal article" date="2022" name="Nat. Genet.">
        <title>Improved pea reference genome and pan-genome highlight genomic features and evolutionary characteristics.</title>
        <authorList>
            <person name="Yang T."/>
            <person name="Liu R."/>
            <person name="Luo Y."/>
            <person name="Hu S."/>
            <person name="Wang D."/>
            <person name="Wang C."/>
            <person name="Pandey M.K."/>
            <person name="Ge S."/>
            <person name="Xu Q."/>
            <person name="Li N."/>
            <person name="Li G."/>
            <person name="Huang Y."/>
            <person name="Saxena R.K."/>
            <person name="Ji Y."/>
            <person name="Li M."/>
            <person name="Yan X."/>
            <person name="He Y."/>
            <person name="Liu Y."/>
            <person name="Wang X."/>
            <person name="Xiang C."/>
            <person name="Varshney R.K."/>
            <person name="Ding H."/>
            <person name="Gao S."/>
            <person name="Zong X."/>
        </authorList>
    </citation>
    <scope>NUCLEOTIDE SEQUENCE [LARGE SCALE GENOMIC DNA]</scope>
    <source>
        <strain evidence="2 3">cv. Zhongwan 6</strain>
    </source>
</reference>
<evidence type="ECO:0000313" key="2">
    <source>
        <dbReference type="EMBL" id="KAI5392045.1"/>
    </source>
</evidence>
<feature type="compositionally biased region" description="Polar residues" evidence="1">
    <location>
        <begin position="108"/>
        <end position="117"/>
    </location>
</feature>
<evidence type="ECO:0008006" key="4">
    <source>
        <dbReference type="Google" id="ProtNLM"/>
    </source>
</evidence>
<dbReference type="PANTHER" id="PTHR37610:SF55">
    <property type="entry name" value="RETROTRANSPOSON COPIA-LIKE N-TERMINAL DOMAIN-CONTAINING PROTEIN"/>
    <property type="match status" value="1"/>
</dbReference>
<proteinExistence type="predicted"/>
<evidence type="ECO:0000313" key="3">
    <source>
        <dbReference type="Proteomes" id="UP001058974"/>
    </source>
</evidence>